<evidence type="ECO:0000256" key="1">
    <source>
        <dbReference type="ARBA" id="ARBA00039658"/>
    </source>
</evidence>
<dbReference type="InterPro" id="IPR012337">
    <property type="entry name" value="RNaseH-like_sf"/>
</dbReference>
<dbReference type="InterPro" id="IPR001584">
    <property type="entry name" value="Integrase_cat-core"/>
</dbReference>
<dbReference type="InterPro" id="IPR050951">
    <property type="entry name" value="Retrovirus_Pol_polyprotein"/>
</dbReference>
<reference evidence="5" key="1">
    <citation type="submission" date="2025-08" db="UniProtKB">
        <authorList>
            <consortium name="RefSeq"/>
        </authorList>
    </citation>
    <scope>IDENTIFICATION</scope>
</reference>
<accession>A0ABM1JQK2</accession>
<protein>
    <recommendedName>
        <fullName evidence="1">Gypsy retrotransposon integrase-like protein 1</fullName>
    </recommendedName>
</protein>
<dbReference type="Gene3D" id="3.30.420.10">
    <property type="entry name" value="Ribonuclease H-like superfamily/Ribonuclease H"/>
    <property type="match status" value="1"/>
</dbReference>
<dbReference type="PANTHER" id="PTHR37984:SF12">
    <property type="entry name" value="RIBONUCLEASE H"/>
    <property type="match status" value="1"/>
</dbReference>
<gene>
    <name evidence="5" type="primary">LOC107107891</name>
</gene>
<dbReference type="PROSITE" id="PS50994">
    <property type="entry name" value="INTEGRASE"/>
    <property type="match status" value="1"/>
</dbReference>
<dbReference type="Pfam" id="PF00665">
    <property type="entry name" value="rve"/>
    <property type="match status" value="1"/>
</dbReference>
<sequence>MVHMKALARGCIWWPKLDKEIEEWAQVCTQCQQSRPEPPPAPPQKWESTGKPWSRLHVDFAGPVQGQMFLIVVDAWSKWLEVVQMHSTTSIAVIHALRRLFATHGLPDILVSDNGPRFVSEEFQQFLANNGIRQITSALFHPASNGQAERMVRTAKEALGRLTEGDWSVRLGSFLLRQQSTPCSATGHSPAELLMGRRLTTRLNRLHPDLNEQQEVHKRRCACLRPETKCSPVIMLQGILSWAPGEVCESIGTRMYVVQLADGRKWRHNIDQLRRRWAKDSADSPTDESPNFDLRPPETEVIQKCPALSPKQGRPLVSVPQPQKLTCLTQSLQSPEVTHS</sequence>
<dbReference type="GeneID" id="107107891"/>
<dbReference type="SUPFAM" id="SSF53098">
    <property type="entry name" value="Ribonuclease H-like"/>
    <property type="match status" value="1"/>
</dbReference>
<feature type="domain" description="Integrase catalytic" evidence="3">
    <location>
        <begin position="48"/>
        <end position="198"/>
    </location>
</feature>
<dbReference type="InterPro" id="IPR036397">
    <property type="entry name" value="RNaseH_sf"/>
</dbReference>
<dbReference type="PANTHER" id="PTHR37984">
    <property type="entry name" value="PROTEIN CBG26694"/>
    <property type="match status" value="1"/>
</dbReference>
<name>A0ABM1JQK2_GEKJA</name>
<dbReference type="RefSeq" id="XP_015263739.1">
    <property type="nucleotide sequence ID" value="XM_015408253.1"/>
</dbReference>
<keyword evidence="4" id="KW-1185">Reference proteome</keyword>
<feature type="region of interest" description="Disordered" evidence="2">
    <location>
        <begin position="277"/>
        <end position="298"/>
    </location>
</feature>
<evidence type="ECO:0000313" key="4">
    <source>
        <dbReference type="Proteomes" id="UP000694871"/>
    </source>
</evidence>
<proteinExistence type="predicted"/>
<dbReference type="Pfam" id="PF17921">
    <property type="entry name" value="Integrase_H2C2"/>
    <property type="match status" value="1"/>
</dbReference>
<evidence type="ECO:0000259" key="3">
    <source>
        <dbReference type="PROSITE" id="PS50994"/>
    </source>
</evidence>
<organism evidence="4 5">
    <name type="scientific">Gekko japonicus</name>
    <name type="common">Schlegel's Japanese gecko</name>
    <dbReference type="NCBI Taxonomy" id="146911"/>
    <lineage>
        <taxon>Eukaryota</taxon>
        <taxon>Metazoa</taxon>
        <taxon>Chordata</taxon>
        <taxon>Craniata</taxon>
        <taxon>Vertebrata</taxon>
        <taxon>Euteleostomi</taxon>
        <taxon>Lepidosauria</taxon>
        <taxon>Squamata</taxon>
        <taxon>Bifurcata</taxon>
        <taxon>Gekkota</taxon>
        <taxon>Gekkonidae</taxon>
        <taxon>Gekkoninae</taxon>
        <taxon>Gekko</taxon>
    </lineage>
</organism>
<dbReference type="Proteomes" id="UP000694871">
    <property type="component" value="Unplaced"/>
</dbReference>
<evidence type="ECO:0000313" key="5">
    <source>
        <dbReference type="RefSeq" id="XP_015263739.1"/>
    </source>
</evidence>
<dbReference type="InterPro" id="IPR041588">
    <property type="entry name" value="Integrase_H2C2"/>
</dbReference>
<evidence type="ECO:0000256" key="2">
    <source>
        <dbReference type="SAM" id="MobiDB-lite"/>
    </source>
</evidence>